<keyword evidence="11" id="KW-1015">Disulfide bond</keyword>
<evidence type="ECO:0000256" key="4">
    <source>
        <dbReference type="ARBA" id="ARBA00022448"/>
    </source>
</evidence>
<dbReference type="Pfam" id="PF04756">
    <property type="entry name" value="OST3_OST6"/>
    <property type="match status" value="1"/>
</dbReference>
<dbReference type="PANTHER" id="PTHR12692:SF0">
    <property type="entry name" value="GH11935P"/>
    <property type="match status" value="1"/>
</dbReference>
<reference evidence="13 14" key="1">
    <citation type="journal article" date="2019" name="Commun. Biol.">
        <title>The bagworm genome reveals a unique fibroin gene that provides high tensile strength.</title>
        <authorList>
            <person name="Kono N."/>
            <person name="Nakamura H."/>
            <person name="Ohtoshi R."/>
            <person name="Tomita M."/>
            <person name="Numata K."/>
            <person name="Arakawa K."/>
        </authorList>
    </citation>
    <scope>NUCLEOTIDE SEQUENCE [LARGE SCALE GENOMIC DNA]</scope>
</reference>
<proteinExistence type="inferred from homology"/>
<dbReference type="STRING" id="151549.A0A4C1VPI8"/>
<keyword evidence="14" id="KW-1185">Reference proteome</keyword>
<dbReference type="GO" id="GO:0008250">
    <property type="term" value="C:oligosaccharyltransferase complex"/>
    <property type="evidence" value="ECO:0007669"/>
    <property type="project" value="TreeGrafter"/>
</dbReference>
<keyword evidence="6" id="KW-0732">Signal</keyword>
<dbReference type="GO" id="GO:0015693">
    <property type="term" value="P:magnesium ion transport"/>
    <property type="evidence" value="ECO:0007669"/>
    <property type="project" value="UniProtKB-ARBA"/>
</dbReference>
<evidence type="ECO:0000256" key="2">
    <source>
        <dbReference type="ARBA" id="ARBA00004477"/>
    </source>
</evidence>
<evidence type="ECO:0000256" key="5">
    <source>
        <dbReference type="ARBA" id="ARBA00022692"/>
    </source>
</evidence>
<accession>A0A4C1VPI8</accession>
<dbReference type="InterPro" id="IPR012337">
    <property type="entry name" value="RNaseH-like_sf"/>
</dbReference>
<comment type="pathway">
    <text evidence="12">Protein modification.</text>
</comment>
<name>A0A4C1VPI8_EUMVA</name>
<dbReference type="EMBL" id="BGZK01000384">
    <property type="protein sequence ID" value="GBP40581.1"/>
    <property type="molecule type" value="Genomic_DNA"/>
</dbReference>
<keyword evidence="10" id="KW-0472">Membrane</keyword>
<keyword evidence="4" id="KW-0813">Transport</keyword>
<comment type="caution">
    <text evidence="13">The sequence shown here is derived from an EMBL/GenBank/DDBJ whole genome shotgun (WGS) entry which is preliminary data.</text>
</comment>
<keyword evidence="7" id="KW-0256">Endoplasmic reticulum</keyword>
<evidence type="ECO:0000256" key="12">
    <source>
        <dbReference type="ARBA" id="ARBA00043952"/>
    </source>
</evidence>
<dbReference type="FunFam" id="3.40.30.10:FF:000009">
    <property type="entry name" value="Tumor suppressor candidate 3"/>
    <property type="match status" value="1"/>
</dbReference>
<dbReference type="OrthoDB" id="67566at2759"/>
<dbReference type="InterPro" id="IPR021149">
    <property type="entry name" value="OligosaccharylTrfase_OST3/OST6"/>
</dbReference>
<dbReference type="Proteomes" id="UP000299102">
    <property type="component" value="Unassembled WGS sequence"/>
</dbReference>
<sequence length="444" mass="50286">MLDALQRSVALKACRVYRTVSLHSALILARLLPLDIRVKKVTWLYEIFYELPHPAHVPNLGFESVEDLDPTTLTDLSSSGRTFTPTIAELKAKSVRPRQNGGIQELRISTRVLLYVIPGRNVHPALGNKEGKKARKDILDIIAEGREVCLLWVRAHAGTAGNEHADELASNAALKNKRTANYDSFPLSFAKMALGWIQDLLHVLKERSIFLKEHAEIEVGTGVQMLRENIPELLSEDENRKMFVTFYEGVLDEKVQQLTEMSAKKSIIPLNLSKFKDYVKSPPRDYSFVVMFTAMQPSRRCAICQHVYDEYLIVANSFRFSPAYNNKLFFGMVDFDEGSDIFQMLRLNTAPVIMHFPAKGKPKPADSMDFERAGIHAEAIAKWIQDRTDLQGPDSYIYGSESCVCQKKNESRINAVEMQTLHNMCEVSLKDVGAMRERCGLKEM</sequence>
<dbReference type="InterPro" id="IPR036249">
    <property type="entry name" value="Thioredoxin-like_sf"/>
</dbReference>
<dbReference type="InterPro" id="IPR036397">
    <property type="entry name" value="RNaseH_sf"/>
</dbReference>
<keyword evidence="9" id="KW-1133">Transmembrane helix</keyword>
<dbReference type="SUPFAM" id="SSF53098">
    <property type="entry name" value="Ribonuclease H-like"/>
    <property type="match status" value="1"/>
</dbReference>
<comment type="subcellular location">
    <subcellularLocation>
        <location evidence="2">Endoplasmic reticulum membrane</location>
        <topology evidence="2">Multi-pass membrane protein</topology>
    </subcellularLocation>
</comment>
<protein>
    <submittedName>
        <fullName evidence="13">Uncharacterized protein</fullName>
    </submittedName>
</protein>
<comment type="similarity">
    <text evidence="3">Belongs to the OST3/OST6 family.</text>
</comment>
<evidence type="ECO:0000256" key="1">
    <source>
        <dbReference type="ARBA" id="ARBA00002791"/>
    </source>
</evidence>
<dbReference type="AlphaFoldDB" id="A0A4C1VPI8"/>
<gene>
    <name evidence="13" type="ORF">EVAR_41661_1</name>
</gene>
<evidence type="ECO:0000256" key="3">
    <source>
        <dbReference type="ARBA" id="ARBA00009561"/>
    </source>
</evidence>
<dbReference type="SUPFAM" id="SSF52833">
    <property type="entry name" value="Thioredoxin-like"/>
    <property type="match status" value="1"/>
</dbReference>
<evidence type="ECO:0000256" key="11">
    <source>
        <dbReference type="ARBA" id="ARBA00023157"/>
    </source>
</evidence>
<comment type="function">
    <text evidence="1">Subunit of the oligosaccharyl transferase (OST) complex that catalyzes the initial transfer of a defined glycan (Glc(3)Man(9)GlcNAc(2) in eukaryotes) from the lipid carrier dolichol-pyrophosphate to an asparagine residue within an Asn-X-Ser/Thr consensus motif in nascent polypeptide chains, the first step in protein N-glycosylation. N-glycosylation occurs cotranslationally and the complex associates with the Sec61 complex at the channel-forming translocon complex that mediates protein translocation across the endoplasmic reticulum (ER). All subunits are required for a maximal enzyme activity.</text>
</comment>
<dbReference type="PANTHER" id="PTHR12692">
    <property type="entry name" value="DOLICHYL-DIPHOSPHOOLIGOSACCHARIDE--PROTEIN GLYCOSYLTRANSFERASE-RELATED"/>
    <property type="match status" value="1"/>
</dbReference>
<evidence type="ECO:0000313" key="14">
    <source>
        <dbReference type="Proteomes" id="UP000299102"/>
    </source>
</evidence>
<dbReference type="GO" id="GO:0018279">
    <property type="term" value="P:protein N-linked glycosylation via asparagine"/>
    <property type="evidence" value="ECO:0007669"/>
    <property type="project" value="TreeGrafter"/>
</dbReference>
<keyword evidence="8" id="KW-0460">Magnesium</keyword>
<evidence type="ECO:0000256" key="9">
    <source>
        <dbReference type="ARBA" id="ARBA00022989"/>
    </source>
</evidence>
<evidence type="ECO:0000256" key="6">
    <source>
        <dbReference type="ARBA" id="ARBA00022729"/>
    </source>
</evidence>
<evidence type="ECO:0000256" key="10">
    <source>
        <dbReference type="ARBA" id="ARBA00023136"/>
    </source>
</evidence>
<evidence type="ECO:0000256" key="8">
    <source>
        <dbReference type="ARBA" id="ARBA00022842"/>
    </source>
</evidence>
<keyword evidence="5" id="KW-0812">Transmembrane</keyword>
<dbReference type="Gene3D" id="3.40.30.10">
    <property type="entry name" value="Glutaredoxin"/>
    <property type="match status" value="1"/>
</dbReference>
<dbReference type="GO" id="GO:0003676">
    <property type="term" value="F:nucleic acid binding"/>
    <property type="evidence" value="ECO:0007669"/>
    <property type="project" value="InterPro"/>
</dbReference>
<evidence type="ECO:0000313" key="13">
    <source>
        <dbReference type="EMBL" id="GBP40581.1"/>
    </source>
</evidence>
<organism evidence="13 14">
    <name type="scientific">Eumeta variegata</name>
    <name type="common">Bagworm moth</name>
    <name type="synonym">Eumeta japonica</name>
    <dbReference type="NCBI Taxonomy" id="151549"/>
    <lineage>
        <taxon>Eukaryota</taxon>
        <taxon>Metazoa</taxon>
        <taxon>Ecdysozoa</taxon>
        <taxon>Arthropoda</taxon>
        <taxon>Hexapoda</taxon>
        <taxon>Insecta</taxon>
        <taxon>Pterygota</taxon>
        <taxon>Neoptera</taxon>
        <taxon>Endopterygota</taxon>
        <taxon>Lepidoptera</taxon>
        <taxon>Glossata</taxon>
        <taxon>Ditrysia</taxon>
        <taxon>Tineoidea</taxon>
        <taxon>Psychidae</taxon>
        <taxon>Oiketicinae</taxon>
        <taxon>Eumeta</taxon>
    </lineage>
</organism>
<evidence type="ECO:0000256" key="7">
    <source>
        <dbReference type="ARBA" id="ARBA00022824"/>
    </source>
</evidence>
<dbReference type="Gene3D" id="3.30.420.10">
    <property type="entry name" value="Ribonuclease H-like superfamily/Ribonuclease H"/>
    <property type="match status" value="1"/>
</dbReference>